<evidence type="ECO:0000313" key="2">
    <source>
        <dbReference type="Proteomes" id="UP000594459"/>
    </source>
</evidence>
<dbReference type="GO" id="GO:0003676">
    <property type="term" value="F:nucleic acid binding"/>
    <property type="evidence" value="ECO:0007669"/>
    <property type="project" value="InterPro"/>
</dbReference>
<accession>A0A7S8IVW4</accession>
<dbReference type="EMBL" id="CP064654">
    <property type="protein sequence ID" value="QPD00383.1"/>
    <property type="molecule type" value="Genomic_DNA"/>
</dbReference>
<gene>
    <name evidence="1" type="ORF">IRL76_04060</name>
</gene>
<proteinExistence type="predicted"/>
<evidence type="ECO:0000313" key="1">
    <source>
        <dbReference type="EMBL" id="QPD00383.1"/>
    </source>
</evidence>
<evidence type="ECO:0008006" key="3">
    <source>
        <dbReference type="Google" id="ProtNLM"/>
    </source>
</evidence>
<protein>
    <recommendedName>
        <fullName evidence="3">DUF4268 domain-containing protein</fullName>
    </recommendedName>
</protein>
<dbReference type="AlphaFoldDB" id="A0A7S8IVW4"/>
<dbReference type="KEGG" id="qso:IRL76_04060"/>
<organism evidence="1 2">
    <name type="scientific">Qipengyuania soli</name>
    <dbReference type="NCBI Taxonomy" id="2782568"/>
    <lineage>
        <taxon>Bacteria</taxon>
        <taxon>Pseudomonadati</taxon>
        <taxon>Pseudomonadota</taxon>
        <taxon>Alphaproteobacteria</taxon>
        <taxon>Sphingomonadales</taxon>
        <taxon>Erythrobacteraceae</taxon>
        <taxon>Qipengyuania</taxon>
    </lineage>
</organism>
<name>A0A7S8IVW4_9SPHN</name>
<dbReference type="Gene3D" id="3.40.1350.10">
    <property type="match status" value="1"/>
</dbReference>
<dbReference type="InterPro" id="IPR011856">
    <property type="entry name" value="tRNA_endonuc-like_dom_sf"/>
</dbReference>
<sequence>MSRQHTPPILVAEDGTTTALQQLTLTLGGEGSFSEAQIQAFVHQHPECVPVTEVDPVFTSPVSICRELNTMAGPIDNLLITPSGLPIIVECKLWRNPEGRREVVGQILDYAKELSRWSSSDLQREVAKRTDLPGNPLLTLLREAGHEVDEIAFNDALTSNLRRGRFLLLIVGDGIREGVEAIATYLQEHLGLHFSLGLVEMPIFHLPDGSHLVTPRVLARTTMITRHVIAIPDGHAILEDENDAADADRQSLSTEQQVFWTEFLSELSLDDPEQPIPKPAKLGYLSFMLPAPQGSCWINVWRDITKGRVGLTLSYSSGYIGEDAVKSLMADLQAIEDQLGGDVQVSNIGGKEKIYEEKIVGDLHSAAVRAEAFEWLRQRLDAWVNVLRPRIRSIVQDME</sequence>
<reference evidence="1 2" key="1">
    <citation type="submission" date="2020-11" db="EMBL/GenBank/DDBJ databases">
        <title>The genome sequence of Erythrobacter sp. 6D36.</title>
        <authorList>
            <person name="Liu Y."/>
        </authorList>
    </citation>
    <scope>NUCLEOTIDE SEQUENCE [LARGE SCALE GENOMIC DNA]</scope>
    <source>
        <strain evidence="1 2">6D36</strain>
    </source>
</reference>
<dbReference type="Proteomes" id="UP000594459">
    <property type="component" value="Chromosome"/>
</dbReference>
<keyword evidence="2" id="KW-1185">Reference proteome</keyword>